<sequence length="267" mass="31020">MAEQKEKPLNELLSHDIVDIYVGPDSTHWALHEKLLCYRSKFFRNVFWSSADKKRQNAHFGLPDDDDEPFRLFVGWLYSDNVPYPREEKELGSLFDLYLMGEKWEIKKLVIDVLENVRRFYHDTDTWPSLRRVQYIYANTPVESPMRQLLVSCVARMLVLSEEESMPPHWEKALRRNGQLAVDIILCVQKWRFEPERVPDVREESVVPIYEEAKERREVKQEANGDGEGDGDATMVNGVNGQHEANGEANGHGDGDEGQQIKQEQDS</sequence>
<name>A0A4U0TL90_9PEZI</name>
<dbReference type="PROSITE" id="PS50097">
    <property type="entry name" value="BTB"/>
    <property type="match status" value="1"/>
</dbReference>
<protein>
    <recommendedName>
        <fullName evidence="2">BTB domain-containing protein</fullName>
    </recommendedName>
</protein>
<dbReference type="SUPFAM" id="SSF54695">
    <property type="entry name" value="POZ domain"/>
    <property type="match status" value="1"/>
</dbReference>
<proteinExistence type="predicted"/>
<dbReference type="PANTHER" id="PTHR47843:SF2">
    <property type="entry name" value="BTB DOMAIN-CONTAINING PROTEIN"/>
    <property type="match status" value="1"/>
</dbReference>
<keyword evidence="4" id="KW-1185">Reference proteome</keyword>
<dbReference type="Proteomes" id="UP000308549">
    <property type="component" value="Unassembled WGS sequence"/>
</dbReference>
<feature type="compositionally biased region" description="Basic and acidic residues" evidence="1">
    <location>
        <begin position="214"/>
        <end position="223"/>
    </location>
</feature>
<dbReference type="InterPro" id="IPR011333">
    <property type="entry name" value="SKP1/BTB/POZ_sf"/>
</dbReference>
<dbReference type="CDD" id="cd18186">
    <property type="entry name" value="BTB_POZ_ZBTB_KLHL-like"/>
    <property type="match status" value="1"/>
</dbReference>
<organism evidence="3 4">
    <name type="scientific">Salinomyces thailandicus</name>
    <dbReference type="NCBI Taxonomy" id="706561"/>
    <lineage>
        <taxon>Eukaryota</taxon>
        <taxon>Fungi</taxon>
        <taxon>Dikarya</taxon>
        <taxon>Ascomycota</taxon>
        <taxon>Pezizomycotina</taxon>
        <taxon>Dothideomycetes</taxon>
        <taxon>Dothideomycetidae</taxon>
        <taxon>Mycosphaerellales</taxon>
        <taxon>Teratosphaeriaceae</taxon>
        <taxon>Salinomyces</taxon>
    </lineage>
</organism>
<dbReference type="OrthoDB" id="1022638at2759"/>
<dbReference type="InterPro" id="IPR000210">
    <property type="entry name" value="BTB/POZ_dom"/>
</dbReference>
<reference evidence="3 4" key="1">
    <citation type="submission" date="2017-03" db="EMBL/GenBank/DDBJ databases">
        <title>Genomes of endolithic fungi from Antarctica.</title>
        <authorList>
            <person name="Coleine C."/>
            <person name="Masonjones S."/>
            <person name="Stajich J.E."/>
        </authorList>
    </citation>
    <scope>NUCLEOTIDE SEQUENCE [LARGE SCALE GENOMIC DNA]</scope>
    <source>
        <strain evidence="3 4">CCFEE 6315</strain>
    </source>
</reference>
<feature type="domain" description="BTB" evidence="2">
    <location>
        <begin position="18"/>
        <end position="86"/>
    </location>
</feature>
<evidence type="ECO:0000256" key="1">
    <source>
        <dbReference type="SAM" id="MobiDB-lite"/>
    </source>
</evidence>
<gene>
    <name evidence="3" type="ORF">B0A50_07784</name>
</gene>
<evidence type="ECO:0000313" key="3">
    <source>
        <dbReference type="EMBL" id="TKA22691.1"/>
    </source>
</evidence>
<feature type="region of interest" description="Disordered" evidence="1">
    <location>
        <begin position="214"/>
        <end position="267"/>
    </location>
</feature>
<dbReference type="Gene3D" id="3.30.710.10">
    <property type="entry name" value="Potassium Channel Kv1.1, Chain A"/>
    <property type="match status" value="1"/>
</dbReference>
<evidence type="ECO:0000259" key="2">
    <source>
        <dbReference type="PROSITE" id="PS50097"/>
    </source>
</evidence>
<comment type="caution">
    <text evidence="3">The sequence shown here is derived from an EMBL/GenBank/DDBJ whole genome shotgun (WGS) entry which is preliminary data.</text>
</comment>
<dbReference type="AlphaFoldDB" id="A0A4U0TL90"/>
<evidence type="ECO:0000313" key="4">
    <source>
        <dbReference type="Proteomes" id="UP000308549"/>
    </source>
</evidence>
<dbReference type="EMBL" id="NAJL01000068">
    <property type="protein sequence ID" value="TKA22691.1"/>
    <property type="molecule type" value="Genomic_DNA"/>
</dbReference>
<accession>A0A4U0TL90</accession>
<dbReference type="Pfam" id="PF00651">
    <property type="entry name" value="BTB"/>
    <property type="match status" value="1"/>
</dbReference>
<dbReference type="PANTHER" id="PTHR47843">
    <property type="entry name" value="BTB DOMAIN-CONTAINING PROTEIN-RELATED"/>
    <property type="match status" value="1"/>
</dbReference>